<evidence type="ECO:0000313" key="3">
    <source>
        <dbReference type="EMBL" id="BBZ26596.1"/>
    </source>
</evidence>
<evidence type="ECO:0000313" key="4">
    <source>
        <dbReference type="Proteomes" id="UP000466517"/>
    </source>
</evidence>
<dbReference type="Proteomes" id="UP000466517">
    <property type="component" value="Chromosome"/>
</dbReference>
<organism evidence="3 4">
    <name type="scientific">Mycolicibacterium madagascariense</name>
    <dbReference type="NCBI Taxonomy" id="212765"/>
    <lineage>
        <taxon>Bacteria</taxon>
        <taxon>Bacillati</taxon>
        <taxon>Actinomycetota</taxon>
        <taxon>Actinomycetes</taxon>
        <taxon>Mycobacteriales</taxon>
        <taxon>Mycobacteriaceae</taxon>
        <taxon>Mycolicibacterium</taxon>
    </lineage>
</organism>
<feature type="transmembrane region" description="Helical" evidence="2">
    <location>
        <begin position="7"/>
        <end position="28"/>
    </location>
</feature>
<sequence length="224" mass="25032">MGIVFRLAELLLMLLPVIGVVMAGVGMWRRTQQQQERPDEPRLDQPRPDHAAPRGTPNVAALWRMITRTIDEHSRTDTRWLEYELDVERLLDFPLMTDTRAPLTAAFHKAKLRADLMRPARAEDLLDDRVAAAQYLAAVEEYTTAFDAAETEAIRTRRNDFSAEAQQRIARARSLLSVASDSGAAQPEREQAYTLACKELDGLVVLPAATRNGIERGIAGQLDG</sequence>
<evidence type="ECO:0000256" key="1">
    <source>
        <dbReference type="SAM" id="MobiDB-lite"/>
    </source>
</evidence>
<dbReference type="EMBL" id="AP022610">
    <property type="protein sequence ID" value="BBZ26596.1"/>
    <property type="molecule type" value="Genomic_DNA"/>
</dbReference>
<feature type="compositionally biased region" description="Basic and acidic residues" evidence="1">
    <location>
        <begin position="36"/>
        <end position="52"/>
    </location>
</feature>
<keyword evidence="4" id="KW-1185">Reference proteome</keyword>
<dbReference type="KEGG" id="mmag:MMAD_08910"/>
<evidence type="ECO:0000256" key="2">
    <source>
        <dbReference type="SAM" id="Phobius"/>
    </source>
</evidence>
<dbReference type="RefSeq" id="WP_163733060.1">
    <property type="nucleotide sequence ID" value="NZ_AP022610.1"/>
</dbReference>
<reference evidence="3 4" key="1">
    <citation type="journal article" date="2019" name="Emerg. Microbes Infect.">
        <title>Comprehensive subspecies identification of 175 nontuberculous mycobacteria species based on 7547 genomic profiles.</title>
        <authorList>
            <person name="Matsumoto Y."/>
            <person name="Kinjo T."/>
            <person name="Motooka D."/>
            <person name="Nabeya D."/>
            <person name="Jung N."/>
            <person name="Uechi K."/>
            <person name="Horii T."/>
            <person name="Iida T."/>
            <person name="Fujita J."/>
            <person name="Nakamura S."/>
        </authorList>
    </citation>
    <scope>NUCLEOTIDE SEQUENCE [LARGE SCALE GENOMIC DNA]</scope>
    <source>
        <strain evidence="3 4">JCM 13574</strain>
    </source>
</reference>
<keyword evidence="2" id="KW-1133">Transmembrane helix</keyword>
<accession>A0A7I7XAA2</accession>
<name>A0A7I7XAA2_9MYCO</name>
<protein>
    <submittedName>
        <fullName evidence="3">Uncharacterized protein</fullName>
    </submittedName>
</protein>
<keyword evidence="2" id="KW-0472">Membrane</keyword>
<gene>
    <name evidence="3" type="ORF">MMAD_08910</name>
</gene>
<dbReference type="AlphaFoldDB" id="A0A7I7XAA2"/>
<proteinExistence type="predicted"/>
<feature type="region of interest" description="Disordered" evidence="1">
    <location>
        <begin position="31"/>
        <end position="55"/>
    </location>
</feature>
<keyword evidence="2" id="KW-0812">Transmembrane</keyword>